<name>A0ABQ1N1A9_9BACT</name>
<reference evidence="3" key="1">
    <citation type="journal article" date="2019" name="Int. J. Syst. Evol. Microbiol.">
        <title>The Global Catalogue of Microorganisms (GCM) 10K type strain sequencing project: providing services to taxonomists for standard genome sequencing and annotation.</title>
        <authorList>
            <consortium name="The Broad Institute Genomics Platform"/>
            <consortium name="The Broad Institute Genome Sequencing Center for Infectious Disease"/>
            <person name="Wu L."/>
            <person name="Ma J."/>
        </authorList>
    </citation>
    <scope>NUCLEOTIDE SEQUENCE [LARGE SCALE GENOMIC DNA]</scope>
    <source>
        <strain evidence="3">CGMCC 1.12479</strain>
    </source>
</reference>
<accession>A0ABQ1N1A9</accession>
<protein>
    <submittedName>
        <fullName evidence="2">Uncharacterized protein</fullName>
    </submittedName>
</protein>
<feature type="region of interest" description="Disordered" evidence="1">
    <location>
        <begin position="84"/>
        <end position="103"/>
    </location>
</feature>
<evidence type="ECO:0000313" key="3">
    <source>
        <dbReference type="Proteomes" id="UP000635885"/>
    </source>
</evidence>
<dbReference type="EMBL" id="BMFD01000016">
    <property type="protein sequence ID" value="GGC51141.1"/>
    <property type="molecule type" value="Genomic_DNA"/>
</dbReference>
<keyword evidence="3" id="KW-1185">Reference proteome</keyword>
<dbReference type="Proteomes" id="UP000635885">
    <property type="component" value="Unassembled WGS sequence"/>
</dbReference>
<sequence length="125" mass="14170">MIVMRRVIGLIVVLLTFNGCGFLQEFEEVDGPCIVFLFETDDSGMQASYVIDQDLRRNKKTGVFTYRILEANGSSKLWSISRASEPEEDGTYKYFSKSQDGTSKEVDRIECGNQVYLKKDESDGD</sequence>
<gene>
    <name evidence="2" type="ORF">GCM10010993_32090</name>
</gene>
<proteinExistence type="predicted"/>
<comment type="caution">
    <text evidence="2">The sequence shown here is derived from an EMBL/GenBank/DDBJ whole genome shotgun (WGS) entry which is preliminary data.</text>
</comment>
<organism evidence="2 3">
    <name type="scientific">Belliella aquatica</name>
    <dbReference type="NCBI Taxonomy" id="1323734"/>
    <lineage>
        <taxon>Bacteria</taxon>
        <taxon>Pseudomonadati</taxon>
        <taxon>Bacteroidota</taxon>
        <taxon>Cytophagia</taxon>
        <taxon>Cytophagales</taxon>
        <taxon>Cyclobacteriaceae</taxon>
        <taxon>Belliella</taxon>
    </lineage>
</organism>
<evidence type="ECO:0000256" key="1">
    <source>
        <dbReference type="SAM" id="MobiDB-lite"/>
    </source>
</evidence>
<evidence type="ECO:0000313" key="2">
    <source>
        <dbReference type="EMBL" id="GGC51141.1"/>
    </source>
</evidence>